<keyword evidence="2" id="KW-0472">Membrane</keyword>
<feature type="transmembrane region" description="Helical" evidence="2">
    <location>
        <begin position="249"/>
        <end position="269"/>
    </location>
</feature>
<dbReference type="InterPro" id="IPR050879">
    <property type="entry name" value="Acyltransferase_3"/>
</dbReference>
<evidence type="ECO:0000256" key="1">
    <source>
        <dbReference type="SAM" id="MobiDB-lite"/>
    </source>
</evidence>
<feature type="transmembrane region" description="Helical" evidence="2">
    <location>
        <begin position="90"/>
        <end position="108"/>
    </location>
</feature>
<organism evidence="4 5">
    <name type="scientific">Nocardioides szechwanensis</name>
    <dbReference type="NCBI Taxonomy" id="1005944"/>
    <lineage>
        <taxon>Bacteria</taxon>
        <taxon>Bacillati</taxon>
        <taxon>Actinomycetota</taxon>
        <taxon>Actinomycetes</taxon>
        <taxon>Propionibacteriales</taxon>
        <taxon>Nocardioidaceae</taxon>
        <taxon>Nocardioides</taxon>
    </lineage>
</organism>
<keyword evidence="2" id="KW-0812">Transmembrane</keyword>
<protein>
    <submittedName>
        <fullName evidence="4">Peptidoglycan/LPS O-acetylase OafA/YrhL, contains acyltransferase and SGNH-hydrolase domains</fullName>
    </submittedName>
</protein>
<feature type="region of interest" description="Disordered" evidence="1">
    <location>
        <begin position="387"/>
        <end position="407"/>
    </location>
</feature>
<evidence type="ECO:0000256" key="2">
    <source>
        <dbReference type="SAM" id="Phobius"/>
    </source>
</evidence>
<dbReference type="GO" id="GO:0016020">
    <property type="term" value="C:membrane"/>
    <property type="evidence" value="ECO:0007669"/>
    <property type="project" value="TreeGrafter"/>
</dbReference>
<dbReference type="Pfam" id="PF01757">
    <property type="entry name" value="Acyl_transf_3"/>
    <property type="match status" value="1"/>
</dbReference>
<dbReference type="GO" id="GO:0016747">
    <property type="term" value="F:acyltransferase activity, transferring groups other than amino-acyl groups"/>
    <property type="evidence" value="ECO:0007669"/>
    <property type="project" value="InterPro"/>
</dbReference>
<dbReference type="PANTHER" id="PTHR23028">
    <property type="entry name" value="ACETYLTRANSFERASE"/>
    <property type="match status" value="1"/>
</dbReference>
<dbReference type="RefSeq" id="WP_170254212.1">
    <property type="nucleotide sequence ID" value="NZ_BKAE01000003.1"/>
</dbReference>
<dbReference type="AlphaFoldDB" id="A0A1G9VRD8"/>
<keyword evidence="4" id="KW-0378">Hydrolase</keyword>
<dbReference type="Proteomes" id="UP000199004">
    <property type="component" value="Unassembled WGS sequence"/>
</dbReference>
<feature type="transmembrane region" description="Helical" evidence="2">
    <location>
        <begin position="20"/>
        <end position="40"/>
    </location>
</feature>
<dbReference type="GO" id="GO:0009103">
    <property type="term" value="P:lipopolysaccharide biosynthetic process"/>
    <property type="evidence" value="ECO:0007669"/>
    <property type="project" value="TreeGrafter"/>
</dbReference>
<feature type="transmembrane region" description="Helical" evidence="2">
    <location>
        <begin position="211"/>
        <end position="228"/>
    </location>
</feature>
<evidence type="ECO:0000313" key="5">
    <source>
        <dbReference type="Proteomes" id="UP000199004"/>
    </source>
</evidence>
<dbReference type="EMBL" id="FNIC01000001">
    <property type="protein sequence ID" value="SDM74677.1"/>
    <property type="molecule type" value="Genomic_DNA"/>
</dbReference>
<evidence type="ECO:0000259" key="3">
    <source>
        <dbReference type="Pfam" id="PF01757"/>
    </source>
</evidence>
<evidence type="ECO:0000313" key="4">
    <source>
        <dbReference type="EMBL" id="SDM74677.1"/>
    </source>
</evidence>
<accession>A0A1G9VRD8</accession>
<feature type="domain" description="Acyltransferase 3" evidence="3">
    <location>
        <begin position="13"/>
        <end position="369"/>
    </location>
</feature>
<feature type="transmembrane region" description="Helical" evidence="2">
    <location>
        <begin position="141"/>
        <end position="162"/>
    </location>
</feature>
<proteinExistence type="predicted"/>
<keyword evidence="5" id="KW-1185">Reference proteome</keyword>
<feature type="transmembrane region" description="Helical" evidence="2">
    <location>
        <begin position="289"/>
        <end position="306"/>
    </location>
</feature>
<dbReference type="PANTHER" id="PTHR23028:SF53">
    <property type="entry name" value="ACYL_TRANSF_3 DOMAIN-CONTAINING PROTEIN"/>
    <property type="match status" value="1"/>
</dbReference>
<reference evidence="4 5" key="1">
    <citation type="submission" date="2016-10" db="EMBL/GenBank/DDBJ databases">
        <authorList>
            <person name="de Groot N.N."/>
        </authorList>
    </citation>
    <scope>NUCLEOTIDE SEQUENCE [LARGE SCALE GENOMIC DNA]</scope>
    <source>
        <strain evidence="4 5">CGMCC 1.11147</strain>
    </source>
</reference>
<feature type="transmembrane region" description="Helical" evidence="2">
    <location>
        <begin position="52"/>
        <end position="70"/>
    </location>
</feature>
<feature type="transmembrane region" description="Helical" evidence="2">
    <location>
        <begin position="174"/>
        <end position="191"/>
    </location>
</feature>
<dbReference type="InterPro" id="IPR002656">
    <property type="entry name" value="Acyl_transf_3_dom"/>
</dbReference>
<keyword evidence="4" id="KW-0808">Transferase</keyword>
<dbReference type="GO" id="GO:0016787">
    <property type="term" value="F:hydrolase activity"/>
    <property type="evidence" value="ECO:0007669"/>
    <property type="project" value="UniProtKB-KW"/>
</dbReference>
<keyword evidence="2" id="KW-1133">Transmembrane helix</keyword>
<feature type="transmembrane region" description="Helical" evidence="2">
    <location>
        <begin position="358"/>
        <end position="377"/>
    </location>
</feature>
<gene>
    <name evidence="4" type="ORF">SAMN05192576_0838</name>
</gene>
<name>A0A1G9VRD8_9ACTN</name>
<keyword evidence="4" id="KW-0012">Acyltransferase</keyword>
<dbReference type="STRING" id="1005944.SAMN05192576_0838"/>
<feature type="transmembrane region" description="Helical" evidence="2">
    <location>
        <begin position="327"/>
        <end position="346"/>
    </location>
</feature>
<sequence>MSADDPNAPATFPALDTMRAIAAIAVLATHASFWGGAYAQPVFGTALARLDIGVAIFFVLSGFLLARPFLSRHARGRPAPSTGRYLWKRALRILPVYVVAVVTALVLLPGNDGAGPTTWVKTLLLGNIYVDGGLPDGLTQMWSLSTEVAFYLVLPVLMWVALSRGRSGAASASRVGTLVGVLVLVNMAWVLDLAARLDLEGATPALWLPSYLTWFSVGIVLAACGVHLDQGGADGAGGWSRFAVAVREMGRLPGVCWTAGLAIFAIAATPIAGPSTLIAPTLGEALAKNLLYAAAAGLLILPGIFADPGGRYVRVLSLPLLRHLGHISYGVFCMHLVILELVARWLDLELFRGRTLELFAVTLALSLLVAELLYWLLERPAMRLKDLSRPGSRSTESSTPKATATRS</sequence>
<feature type="compositionally biased region" description="Polar residues" evidence="1">
    <location>
        <begin position="391"/>
        <end position="407"/>
    </location>
</feature>